<sequence>MKFVKASLYLSVALALTACSEQVSVESHLKNAKIYLNENKVNESIIELKNAISGDSQNAEARFLLGQVYLNLGDGAAAVKELEHAKQFNYAANKVLPLLARAYILTDSDIDVLELSGEASKLANEEHSRYLAYQTLAALRSEQPEQAKESATLAQSLGQENLYSMLASAYLALSENNYDEVSSLISRILVIDAKQVDALMLQGQVSMVTKDYQQAANSFKEYLALQPRSGIVQILLADSLLKSGQDKEAEKHADAILAKVANQPFAHYIKAMVAFNAKNFTKASEHAETALSANFNQFNLKLVAGASAFYIKNWQQSHRHLSSVVKYLPKDHQARRMLAVTQLELGLVDEISATIGDFEGSQAGEAQFLSALSYKLLALGATDEAKKLLEQTESVTAKSASDNARQGILKLMMNDPSGIEDLQEAIALDPEFIEAELALAYAALQSNDIDQAREIAVKWQEKYPDKAGGYSLLASIAIKEQKYEAAEAALKQSLVLEPDNLFALMEQLRLARQQNNETLSKKRADYLVKLAPSNNKVLRSYFGVYQNEMALATLQTAYQADKADINKAVLVAEAMISLSQYKEAEGLLASLAESPNLPKRYWQLMIYNLKKLNDGRNIQSVLEKWLKASPYHLDPVILLADLHASTGNNERALTVVKRGLEYHQDNVMLQLVNMQLLLNSKKIIDAKALYETLATVNINEALKAGFLGRILLLEEKFTPAIPKLTLLYQTYPSSQNAGYLAGAYLGNKEEAEAIKVLEGYLLIDPNENRIKTMLAGLYLQDDTSKAITVYDDVVSKQPKNVIAHNNLAWLYLKQNKIDKALLHAKEAFSLAPEIPNIADTYGQVLLQAGDNKEALKYASKAFDLTQGKDSDIALNYVEVLIANSHFDEAKVTIKKIVTNTTEQSDKKTQLLSRL</sequence>
<keyword evidence="5" id="KW-1133">Transmembrane helix</keyword>
<name>A0A8H2JMA6_9GAMM</name>
<evidence type="ECO:0000313" key="10">
    <source>
        <dbReference type="Proteomes" id="UP000307702"/>
    </source>
</evidence>
<dbReference type="EMBL" id="SZVP01000005">
    <property type="protein sequence ID" value="TMM45628.1"/>
    <property type="molecule type" value="Genomic_DNA"/>
</dbReference>
<evidence type="ECO:0000313" key="9">
    <source>
        <dbReference type="EMBL" id="TMM45628.1"/>
    </source>
</evidence>
<dbReference type="GO" id="GO:0008320">
    <property type="term" value="F:protein transmembrane transporter activity"/>
    <property type="evidence" value="ECO:0007669"/>
    <property type="project" value="TreeGrafter"/>
</dbReference>
<dbReference type="NCBIfam" id="TIGR02917">
    <property type="entry name" value="PEP_TPR_lipo"/>
    <property type="match status" value="1"/>
</dbReference>
<evidence type="ECO:0000256" key="2">
    <source>
        <dbReference type="ARBA" id="ARBA00022692"/>
    </source>
</evidence>
<gene>
    <name evidence="9" type="primary">prsT</name>
    <name evidence="9" type="ORF">FCS21_07330</name>
</gene>
<dbReference type="InterPro" id="IPR011990">
    <property type="entry name" value="TPR-like_helical_dom_sf"/>
</dbReference>
<proteinExistence type="inferred from homology"/>
<keyword evidence="6" id="KW-0472">Membrane</keyword>
<evidence type="ECO:0000256" key="6">
    <source>
        <dbReference type="ARBA" id="ARBA00023136"/>
    </source>
</evidence>
<comment type="similarity">
    <text evidence="7">Belongs to the Tom70 family.</text>
</comment>
<dbReference type="AlphaFoldDB" id="A0A8H2JMA6"/>
<dbReference type="PROSITE" id="PS50005">
    <property type="entry name" value="TPR"/>
    <property type="match status" value="3"/>
</dbReference>
<keyword evidence="2" id="KW-0812">Transmembrane</keyword>
<feature type="repeat" description="TPR" evidence="8">
    <location>
        <begin position="467"/>
        <end position="500"/>
    </location>
</feature>
<evidence type="ECO:0000256" key="5">
    <source>
        <dbReference type="ARBA" id="ARBA00022989"/>
    </source>
</evidence>
<accession>A0A8H2JMA6</accession>
<dbReference type="Gene3D" id="1.25.40.10">
    <property type="entry name" value="Tetratricopeptide repeat domain"/>
    <property type="match status" value="8"/>
</dbReference>
<dbReference type="SUPFAM" id="SSF48452">
    <property type="entry name" value="TPR-like"/>
    <property type="match status" value="6"/>
</dbReference>
<dbReference type="GO" id="GO:0030943">
    <property type="term" value="F:mitochondrion targeting sequence binding"/>
    <property type="evidence" value="ECO:0007669"/>
    <property type="project" value="TreeGrafter"/>
</dbReference>
<evidence type="ECO:0000256" key="7">
    <source>
        <dbReference type="ARBA" id="ARBA00038030"/>
    </source>
</evidence>
<dbReference type="OrthoDB" id="7052525at2"/>
<dbReference type="PROSITE" id="PS51257">
    <property type="entry name" value="PROKAR_LIPOPROTEIN"/>
    <property type="match status" value="1"/>
</dbReference>
<dbReference type="InterPro" id="IPR019734">
    <property type="entry name" value="TPR_rpt"/>
</dbReference>
<dbReference type="PANTHER" id="PTHR46208">
    <property type="entry name" value="MITOCHONDRIAL IMPORT RECEPTOR SUBUNIT TOM70"/>
    <property type="match status" value="1"/>
</dbReference>
<keyword evidence="4 8" id="KW-0802">TPR repeat</keyword>
<dbReference type="RefSeq" id="WP_138621949.1">
    <property type="nucleotide sequence ID" value="NZ_SZVP01000005.1"/>
</dbReference>
<comment type="caution">
    <text evidence="9">The sequence shown here is derived from an EMBL/GenBank/DDBJ whole genome shotgun (WGS) entry which is preliminary data.</text>
</comment>
<feature type="repeat" description="TPR" evidence="8">
    <location>
        <begin position="801"/>
        <end position="834"/>
    </location>
</feature>
<dbReference type="InterPro" id="IPR014266">
    <property type="entry name" value="PEP-CTERM_TPR_PrsT"/>
</dbReference>
<dbReference type="Pfam" id="PF13432">
    <property type="entry name" value="TPR_16"/>
    <property type="match status" value="1"/>
</dbReference>
<dbReference type="Pfam" id="PF13431">
    <property type="entry name" value="TPR_17"/>
    <property type="match status" value="1"/>
</dbReference>
<protein>
    <submittedName>
        <fullName evidence="9">PEP-CTERM system TPR-repeat protein PrsT</fullName>
    </submittedName>
</protein>
<keyword evidence="10" id="KW-1185">Reference proteome</keyword>
<reference evidence="9 10" key="1">
    <citation type="submission" date="2019-05" db="EMBL/GenBank/DDBJ databases">
        <title>Colwellia ponticola sp. nov., isolated from seawater.</title>
        <authorList>
            <person name="Yoon J.-H."/>
        </authorList>
    </citation>
    <scope>NUCLEOTIDE SEQUENCE [LARGE SCALE GENOMIC DNA]</scope>
    <source>
        <strain evidence="9 10">OISW-25</strain>
    </source>
</reference>
<evidence type="ECO:0000256" key="8">
    <source>
        <dbReference type="PROSITE-ProRule" id="PRU00339"/>
    </source>
</evidence>
<dbReference type="Proteomes" id="UP000307702">
    <property type="component" value="Unassembled WGS sequence"/>
</dbReference>
<evidence type="ECO:0000256" key="1">
    <source>
        <dbReference type="ARBA" id="ARBA00004167"/>
    </source>
</evidence>
<dbReference type="PANTHER" id="PTHR46208:SF1">
    <property type="entry name" value="MITOCHONDRIAL IMPORT RECEPTOR SUBUNIT TOM70"/>
    <property type="match status" value="1"/>
</dbReference>
<keyword evidence="3" id="KW-0677">Repeat</keyword>
<dbReference type="Pfam" id="PF14559">
    <property type="entry name" value="TPR_19"/>
    <property type="match status" value="2"/>
</dbReference>
<evidence type="ECO:0000256" key="4">
    <source>
        <dbReference type="ARBA" id="ARBA00022803"/>
    </source>
</evidence>
<dbReference type="GO" id="GO:0016020">
    <property type="term" value="C:membrane"/>
    <property type="evidence" value="ECO:0007669"/>
    <property type="project" value="UniProtKB-SubCell"/>
</dbReference>
<dbReference type="SMART" id="SM00028">
    <property type="entry name" value="TPR"/>
    <property type="match status" value="9"/>
</dbReference>
<evidence type="ECO:0000256" key="3">
    <source>
        <dbReference type="ARBA" id="ARBA00022737"/>
    </source>
</evidence>
<feature type="repeat" description="TPR" evidence="8">
    <location>
        <begin position="196"/>
        <end position="229"/>
    </location>
</feature>
<comment type="subcellular location">
    <subcellularLocation>
        <location evidence="1">Membrane</location>
        <topology evidence="1">Single-pass membrane protein</topology>
    </subcellularLocation>
</comment>
<organism evidence="9 10">
    <name type="scientific">Colwellia ponticola</name>
    <dbReference type="NCBI Taxonomy" id="2304625"/>
    <lineage>
        <taxon>Bacteria</taxon>
        <taxon>Pseudomonadati</taxon>
        <taxon>Pseudomonadota</taxon>
        <taxon>Gammaproteobacteria</taxon>
        <taxon>Alteromonadales</taxon>
        <taxon>Colwelliaceae</taxon>
        <taxon>Colwellia</taxon>
    </lineage>
</organism>
<dbReference type="GO" id="GO:0030150">
    <property type="term" value="P:protein import into mitochondrial matrix"/>
    <property type="evidence" value="ECO:0007669"/>
    <property type="project" value="TreeGrafter"/>
</dbReference>